<dbReference type="AlphaFoldDB" id="A0A6N8J1M9"/>
<protein>
    <submittedName>
        <fullName evidence="1">Uncharacterized protein</fullName>
    </submittedName>
</protein>
<gene>
    <name evidence="1" type="ORF">GON04_21630</name>
</gene>
<evidence type="ECO:0000313" key="2">
    <source>
        <dbReference type="Proteomes" id="UP000469385"/>
    </source>
</evidence>
<accession>A0A6N8J1M9</accession>
<dbReference type="EMBL" id="WSEL01000009">
    <property type="protein sequence ID" value="MVQ32076.1"/>
    <property type="molecule type" value="Genomic_DNA"/>
</dbReference>
<evidence type="ECO:0000313" key="1">
    <source>
        <dbReference type="EMBL" id="MVQ32076.1"/>
    </source>
</evidence>
<sequence>MISLDGAGPGRWTCAFKGFRGQGVYGRARLDDSRTNLLLESTMDSNENLVVPVTGAPIAASRTKLHAWIGEQLETLGWGPEVDQQNRLVKTRAQD</sequence>
<keyword evidence="2" id="KW-1185">Reference proteome</keyword>
<proteinExistence type="predicted"/>
<comment type="caution">
    <text evidence="1">The sequence shown here is derived from an EMBL/GenBank/DDBJ whole genome shotgun (WGS) entry which is preliminary data.</text>
</comment>
<dbReference type="Proteomes" id="UP000469385">
    <property type="component" value="Unassembled WGS sequence"/>
</dbReference>
<name>A0A6N8J1M9_9BURK</name>
<reference evidence="1 2" key="1">
    <citation type="submission" date="2019-12" db="EMBL/GenBank/DDBJ databases">
        <authorList>
            <person name="Huq M.A."/>
        </authorList>
    </citation>
    <scope>NUCLEOTIDE SEQUENCE [LARGE SCALE GENOMIC DNA]</scope>
    <source>
        <strain evidence="1 2">MAH-25</strain>
    </source>
</reference>
<dbReference type="RefSeq" id="WP_157400068.1">
    <property type="nucleotide sequence ID" value="NZ_WSEL01000009.1"/>
</dbReference>
<organism evidence="1 2">
    <name type="scientific">Ramlibacter pinisoli</name>
    <dbReference type="NCBI Taxonomy" id="2682844"/>
    <lineage>
        <taxon>Bacteria</taxon>
        <taxon>Pseudomonadati</taxon>
        <taxon>Pseudomonadota</taxon>
        <taxon>Betaproteobacteria</taxon>
        <taxon>Burkholderiales</taxon>
        <taxon>Comamonadaceae</taxon>
        <taxon>Ramlibacter</taxon>
    </lineage>
</organism>